<evidence type="ECO:0000256" key="1">
    <source>
        <dbReference type="SAM" id="MobiDB-lite"/>
    </source>
</evidence>
<feature type="compositionally biased region" description="Polar residues" evidence="1">
    <location>
        <begin position="1"/>
        <end position="22"/>
    </location>
</feature>
<evidence type="ECO:0000313" key="2">
    <source>
        <dbReference type="EMBL" id="PMD41461.1"/>
    </source>
</evidence>
<feature type="compositionally biased region" description="Basic and acidic residues" evidence="1">
    <location>
        <begin position="172"/>
        <end position="186"/>
    </location>
</feature>
<protein>
    <submittedName>
        <fullName evidence="2">Uncharacterized protein</fullName>
    </submittedName>
</protein>
<keyword evidence="3" id="KW-1185">Reference proteome</keyword>
<feature type="region of interest" description="Disordered" evidence="1">
    <location>
        <begin position="1"/>
        <end position="98"/>
    </location>
</feature>
<dbReference type="Proteomes" id="UP000235786">
    <property type="component" value="Unassembled WGS sequence"/>
</dbReference>
<dbReference type="EMBL" id="KZ613944">
    <property type="protein sequence ID" value="PMD41461.1"/>
    <property type="molecule type" value="Genomic_DNA"/>
</dbReference>
<gene>
    <name evidence="2" type="ORF">L207DRAFT_623669</name>
</gene>
<proteinExistence type="predicted"/>
<feature type="compositionally biased region" description="Polar residues" evidence="1">
    <location>
        <begin position="85"/>
        <end position="98"/>
    </location>
</feature>
<name>A0A2J6RSG2_HYAVF</name>
<accession>A0A2J6RSG2</accession>
<evidence type="ECO:0000313" key="3">
    <source>
        <dbReference type="Proteomes" id="UP000235786"/>
    </source>
</evidence>
<feature type="compositionally biased region" description="Basic residues" evidence="1">
    <location>
        <begin position="155"/>
        <end position="171"/>
    </location>
</feature>
<sequence>MPSTPQSVKQRQIASSDATSPSPVLPTRCSYDAGHPLTPPAEPLESQDLMDNNADISQRTNERKSRLLSADEEDNRGDEALRSGDNGSPRSHDCNNNIVRCHTRKKTGKSFKLRTKVAAKPFKAHEDFVLKDGTMVVNAGGLWCLNRESNNVPHGPRHKNSKLSTRNKRNKNRSDRKSGKAGRSERMKCGIPGLHHILGHRKGPGHFYPAPYDSYHPHLNLYIFINYGPIRDLIGPFSSSRFPLLKETKII</sequence>
<organism evidence="2 3">
    <name type="scientific">Hyaloscypha variabilis (strain UAMH 11265 / GT02V1 / F)</name>
    <name type="common">Meliniomyces variabilis</name>
    <dbReference type="NCBI Taxonomy" id="1149755"/>
    <lineage>
        <taxon>Eukaryota</taxon>
        <taxon>Fungi</taxon>
        <taxon>Dikarya</taxon>
        <taxon>Ascomycota</taxon>
        <taxon>Pezizomycotina</taxon>
        <taxon>Leotiomycetes</taxon>
        <taxon>Helotiales</taxon>
        <taxon>Hyaloscyphaceae</taxon>
        <taxon>Hyaloscypha</taxon>
        <taxon>Hyaloscypha variabilis</taxon>
    </lineage>
</organism>
<dbReference type="AlphaFoldDB" id="A0A2J6RSG2"/>
<reference evidence="2 3" key="1">
    <citation type="submission" date="2016-04" db="EMBL/GenBank/DDBJ databases">
        <title>A degradative enzymes factory behind the ericoid mycorrhizal symbiosis.</title>
        <authorList>
            <consortium name="DOE Joint Genome Institute"/>
            <person name="Martino E."/>
            <person name="Morin E."/>
            <person name="Grelet G."/>
            <person name="Kuo A."/>
            <person name="Kohler A."/>
            <person name="Daghino S."/>
            <person name="Barry K."/>
            <person name="Choi C."/>
            <person name="Cichocki N."/>
            <person name="Clum A."/>
            <person name="Copeland A."/>
            <person name="Hainaut M."/>
            <person name="Haridas S."/>
            <person name="Labutti K."/>
            <person name="Lindquist E."/>
            <person name="Lipzen A."/>
            <person name="Khouja H.-R."/>
            <person name="Murat C."/>
            <person name="Ohm R."/>
            <person name="Olson A."/>
            <person name="Spatafora J."/>
            <person name="Veneault-Fourrey C."/>
            <person name="Henrissat B."/>
            <person name="Grigoriev I."/>
            <person name="Martin F."/>
            <person name="Perotto S."/>
        </authorList>
    </citation>
    <scope>NUCLEOTIDE SEQUENCE [LARGE SCALE GENOMIC DNA]</scope>
    <source>
        <strain evidence="2 3">F</strain>
    </source>
</reference>
<feature type="region of interest" description="Disordered" evidence="1">
    <location>
        <begin position="147"/>
        <end position="186"/>
    </location>
</feature>